<organism evidence="2 3">
    <name type="scientific">Williamsia marianensis</name>
    <dbReference type="NCBI Taxonomy" id="85044"/>
    <lineage>
        <taxon>Bacteria</taxon>
        <taxon>Bacillati</taxon>
        <taxon>Actinomycetota</taxon>
        <taxon>Actinomycetes</taxon>
        <taxon>Mycobacteriales</taxon>
        <taxon>Nocardiaceae</taxon>
        <taxon>Williamsia</taxon>
    </lineage>
</organism>
<reference evidence="2 3" key="1">
    <citation type="submission" date="2017-10" db="EMBL/GenBank/DDBJ databases">
        <title>The draft genome sequence of Williamsia sp. BULT 1.1 isolated from the semi-arid grassland soils from South Africa.</title>
        <authorList>
            <person name="Kabwe M.H."/>
            <person name="Govender N."/>
            <person name="Mutseka Lunga P."/>
            <person name="Vikram S."/>
            <person name="Makhalanyane T.P."/>
        </authorList>
    </citation>
    <scope>NUCLEOTIDE SEQUENCE [LARGE SCALE GENOMIC DNA]</scope>
    <source>
        <strain evidence="2 3">BULT 1.1</strain>
    </source>
</reference>
<evidence type="ECO:0000259" key="1">
    <source>
        <dbReference type="Pfam" id="PF05368"/>
    </source>
</evidence>
<dbReference type="RefSeq" id="WP_099384489.1">
    <property type="nucleotide sequence ID" value="NZ_PEBD01000010.1"/>
</dbReference>
<proteinExistence type="predicted"/>
<dbReference type="Pfam" id="PF05368">
    <property type="entry name" value="NmrA"/>
    <property type="match status" value="1"/>
</dbReference>
<dbReference type="InterPro" id="IPR008030">
    <property type="entry name" value="NmrA-like"/>
</dbReference>
<feature type="domain" description="NmrA-like" evidence="1">
    <location>
        <begin position="2"/>
        <end position="237"/>
    </location>
</feature>
<dbReference type="InterPro" id="IPR051604">
    <property type="entry name" value="Ergot_Alk_Oxidoreductase"/>
</dbReference>
<protein>
    <submittedName>
        <fullName evidence="2">NmrA family transcriptional regulator</fullName>
    </submittedName>
</protein>
<evidence type="ECO:0000313" key="3">
    <source>
        <dbReference type="Proteomes" id="UP000225108"/>
    </source>
</evidence>
<dbReference type="PANTHER" id="PTHR43162:SF1">
    <property type="entry name" value="PRESTALK A DIFFERENTIATION PROTEIN A"/>
    <property type="match status" value="1"/>
</dbReference>
<dbReference type="EMBL" id="PEBD01000010">
    <property type="protein sequence ID" value="PHV66232.1"/>
    <property type="molecule type" value="Genomic_DNA"/>
</dbReference>
<dbReference type="SUPFAM" id="SSF51735">
    <property type="entry name" value="NAD(P)-binding Rossmann-fold domains"/>
    <property type="match status" value="1"/>
</dbReference>
<dbReference type="Gene3D" id="3.90.25.10">
    <property type="entry name" value="UDP-galactose 4-epimerase, domain 1"/>
    <property type="match status" value="1"/>
</dbReference>
<sequence>MTIVVTTPTGRVGSRVTQLLIQAGVRPRLLVRDAAKVAAAVRTKADIAEVDLGDAPAVARACSGARALYWVDPPTHDDDPVAGYDRMGASAARAIVECGIERVVFQSSVGAEARHGFGEIDGLAKTEERLDGTGAAVTHLRCGYFFTNLLMDLESLRNGVLATTLPLDQRISFVDPRDVGDVAVARLLSVDWVGRHTQGVLGSADLSFSEVADILSAASGREIAARRVSDDVVAQQLAGFGMTAAQVDGVVGMLRGFRGNFSPENPRGVISTTPTTLESWAYSVLRPALIAMDG</sequence>
<dbReference type="InterPro" id="IPR036291">
    <property type="entry name" value="NAD(P)-bd_dom_sf"/>
</dbReference>
<dbReference type="PANTHER" id="PTHR43162">
    <property type="match status" value="1"/>
</dbReference>
<dbReference type="Gene3D" id="3.40.50.720">
    <property type="entry name" value="NAD(P)-binding Rossmann-like Domain"/>
    <property type="match status" value="1"/>
</dbReference>
<dbReference type="Proteomes" id="UP000225108">
    <property type="component" value="Unassembled WGS sequence"/>
</dbReference>
<dbReference type="AlphaFoldDB" id="A0A2G3PMB1"/>
<evidence type="ECO:0000313" key="2">
    <source>
        <dbReference type="EMBL" id="PHV66232.1"/>
    </source>
</evidence>
<accession>A0A2G3PMB1</accession>
<comment type="caution">
    <text evidence="2">The sequence shown here is derived from an EMBL/GenBank/DDBJ whole genome shotgun (WGS) entry which is preliminary data.</text>
</comment>
<gene>
    <name evidence="2" type="ORF">CSW57_15020</name>
</gene>
<name>A0A2G3PMB1_WILMA</name>